<dbReference type="Pfam" id="PF09898">
    <property type="entry name" value="DUF2125"/>
    <property type="match status" value="1"/>
</dbReference>
<dbReference type="EMBL" id="DTQM01000050">
    <property type="protein sequence ID" value="HGC42058.1"/>
    <property type="molecule type" value="Genomic_DNA"/>
</dbReference>
<sequence length="354" mass="36648">MSGVFSARRLGGVVLAGVMALGLADFVLWRWAGSVLADRYSSWRDARIAEGFAVANAPPRLTGWPFAARLIVAGFALRAGAAGSPTSVEFSAPEIDLSVAISAPRDLVITPALPARLRLGPLPPLALTATALSIHARLGARAEERPAVLTARDLNLSPEGNGPEGNGGGAIRVAAIDLSLLPPDSDARVDFRLQARAIDLPAGVTWPFGRRIGLLDLTADLAPPLPLPIIDSARTAAAWRDAGGRLTLAPARLEWGGLSLGGEAHLTLDRALTPQAVGSVHLVDPDAAVATLVRQGLMTRQSAMAIGAVLSLLAQPRTEGGKPEIDLPFTLDSGILSAAGVPLLRLPFFPGAAP</sequence>
<dbReference type="AlphaFoldDB" id="A0A8J4M5F9"/>
<reference evidence="2" key="1">
    <citation type="journal article" date="2020" name="mSystems">
        <title>Genome- and Community-Level Interaction Insights into Carbon Utilization and Element Cycling Functions of Hydrothermarchaeota in Hydrothermal Sediment.</title>
        <authorList>
            <person name="Zhou Z."/>
            <person name="Liu Y."/>
            <person name="Xu W."/>
            <person name="Pan J."/>
            <person name="Luo Z.H."/>
            <person name="Li M."/>
        </authorList>
    </citation>
    <scope>NUCLEOTIDE SEQUENCE</scope>
    <source>
        <strain evidence="2">SpSt-997</strain>
    </source>
</reference>
<organism evidence="2">
    <name type="scientific">Acidicaldus sp</name>
    <dbReference type="NCBI Taxonomy" id="1872105"/>
    <lineage>
        <taxon>Bacteria</taxon>
        <taxon>Pseudomonadati</taxon>
        <taxon>Pseudomonadota</taxon>
        <taxon>Alphaproteobacteria</taxon>
        <taxon>Acetobacterales</taxon>
        <taxon>Acetobacteraceae</taxon>
        <taxon>Acidicaldus</taxon>
    </lineage>
</organism>
<keyword evidence="1" id="KW-0812">Transmembrane</keyword>
<protein>
    <submittedName>
        <fullName evidence="2">DUF2125 domain-containing protein</fullName>
    </submittedName>
</protein>
<accession>A0A8J4M5F9</accession>
<keyword evidence="1" id="KW-0472">Membrane</keyword>
<evidence type="ECO:0000313" key="2">
    <source>
        <dbReference type="EMBL" id="HGC42058.1"/>
    </source>
</evidence>
<proteinExistence type="predicted"/>
<keyword evidence="1" id="KW-1133">Transmembrane helix</keyword>
<comment type="caution">
    <text evidence="2">The sequence shown here is derived from an EMBL/GenBank/DDBJ whole genome shotgun (WGS) entry which is preliminary data.</text>
</comment>
<dbReference type="InterPro" id="IPR018666">
    <property type="entry name" value="DUF2125"/>
</dbReference>
<name>A0A8J4M5F9_9PROT</name>
<gene>
    <name evidence="2" type="ORF">ENY07_02385</name>
</gene>
<evidence type="ECO:0000256" key="1">
    <source>
        <dbReference type="SAM" id="Phobius"/>
    </source>
</evidence>
<feature type="transmembrane region" description="Helical" evidence="1">
    <location>
        <begin position="12"/>
        <end position="32"/>
    </location>
</feature>